<accession>A0ABX0XG16</accession>
<dbReference type="InterPro" id="IPR012808">
    <property type="entry name" value="CHP02453"/>
</dbReference>
<comment type="caution">
    <text evidence="1">The sequence shown here is derived from an EMBL/GenBank/DDBJ whole genome shotgun (WGS) entry which is preliminary data.</text>
</comment>
<dbReference type="RefSeq" id="WP_168039324.1">
    <property type="nucleotide sequence ID" value="NZ_JAATJH010000006.1"/>
</dbReference>
<gene>
    <name evidence="1" type="ORF">GGR27_003362</name>
</gene>
<reference evidence="1 2" key="1">
    <citation type="submission" date="2020-03" db="EMBL/GenBank/DDBJ databases">
        <title>Genomic Encyclopedia of Type Strains, Phase IV (KMG-IV): sequencing the most valuable type-strain genomes for metagenomic binning, comparative biology and taxonomic classification.</title>
        <authorList>
            <person name="Goeker M."/>
        </authorList>
    </citation>
    <scope>NUCLEOTIDE SEQUENCE [LARGE SCALE GENOMIC DNA]</scope>
    <source>
        <strain evidence="1 2">DSM 105096</strain>
    </source>
</reference>
<dbReference type="Pfam" id="PF09365">
    <property type="entry name" value="DUF2461"/>
    <property type="match status" value="1"/>
</dbReference>
<dbReference type="EMBL" id="JAATJH010000006">
    <property type="protein sequence ID" value="NJC27844.1"/>
    <property type="molecule type" value="Genomic_DNA"/>
</dbReference>
<dbReference type="InterPro" id="IPR015996">
    <property type="entry name" value="UCP028451"/>
</dbReference>
<proteinExistence type="predicted"/>
<dbReference type="PIRSF" id="PIRSF028451">
    <property type="entry name" value="UCP028451"/>
    <property type="match status" value="1"/>
</dbReference>
<keyword evidence="2" id="KW-1185">Reference proteome</keyword>
<organism evidence="1 2">
    <name type="scientific">Neolewinella antarctica</name>
    <dbReference type="NCBI Taxonomy" id="442734"/>
    <lineage>
        <taxon>Bacteria</taxon>
        <taxon>Pseudomonadati</taxon>
        <taxon>Bacteroidota</taxon>
        <taxon>Saprospiria</taxon>
        <taxon>Saprospirales</taxon>
        <taxon>Lewinellaceae</taxon>
        <taxon>Neolewinella</taxon>
    </lineage>
</organism>
<dbReference type="Proteomes" id="UP000770785">
    <property type="component" value="Unassembled WGS sequence"/>
</dbReference>
<dbReference type="NCBIfam" id="TIGR02453">
    <property type="entry name" value="TIGR02453 family protein"/>
    <property type="match status" value="1"/>
</dbReference>
<sequence>MPKIKKSTLTFLKKLAKNNDRDWFAENKPKYQAALDNMIDFSTALLEKLSQHDQLEEQTGKKVLHRIYRDVRFSKDKRPYKRNFSGSFTRDGKLRRGGYYFHVVPQGLHQETFIQASCAGGGFYNPEREDLKRIREELAVDESEFRAIVTDKDFVRVFGEMQGDKLKTSPRGYPKDHPHIELLRYKNFYAMRRFTDAEVLSDDYVDLNLEALLTIRPFFDYFTDVLTTDGNGELVV</sequence>
<name>A0ABX0XG16_9BACT</name>
<dbReference type="PANTHER" id="PTHR36452">
    <property type="entry name" value="CHROMOSOME 12, WHOLE GENOME SHOTGUN SEQUENCE"/>
    <property type="match status" value="1"/>
</dbReference>
<evidence type="ECO:0000313" key="1">
    <source>
        <dbReference type="EMBL" id="NJC27844.1"/>
    </source>
</evidence>
<dbReference type="PANTHER" id="PTHR36452:SF1">
    <property type="entry name" value="DUF2461 DOMAIN-CONTAINING PROTEIN"/>
    <property type="match status" value="1"/>
</dbReference>
<evidence type="ECO:0000313" key="2">
    <source>
        <dbReference type="Proteomes" id="UP000770785"/>
    </source>
</evidence>
<protein>
    <submittedName>
        <fullName evidence="1">Uncharacterized protein (TIGR02453 family)</fullName>
    </submittedName>
</protein>